<protein>
    <submittedName>
        <fullName evidence="1">Uncharacterized protein</fullName>
    </submittedName>
</protein>
<reference evidence="1 2" key="1">
    <citation type="journal article" date="2016" name="Nat. Commun.">
        <title>Thousands of microbial genomes shed light on interconnected biogeochemical processes in an aquifer system.</title>
        <authorList>
            <person name="Anantharaman K."/>
            <person name="Brown C.T."/>
            <person name="Hug L.A."/>
            <person name="Sharon I."/>
            <person name="Castelle C.J."/>
            <person name="Probst A.J."/>
            <person name="Thomas B.C."/>
            <person name="Singh A."/>
            <person name="Wilkins M.J."/>
            <person name="Karaoz U."/>
            <person name="Brodie E.L."/>
            <person name="Williams K.H."/>
            <person name="Hubbard S.S."/>
            <person name="Banfield J.F."/>
        </authorList>
    </citation>
    <scope>NUCLEOTIDE SEQUENCE [LARGE SCALE GENOMIC DNA]</scope>
</reference>
<proteinExistence type="predicted"/>
<comment type="caution">
    <text evidence="1">The sequence shown here is derived from an EMBL/GenBank/DDBJ whole genome shotgun (WGS) entry which is preliminary data.</text>
</comment>
<name>A0A1F7FKN0_UNCRA</name>
<evidence type="ECO:0000313" key="1">
    <source>
        <dbReference type="EMBL" id="OGK07284.1"/>
    </source>
</evidence>
<dbReference type="AlphaFoldDB" id="A0A1F7FKN0"/>
<gene>
    <name evidence="1" type="ORF">A2519_14250</name>
</gene>
<dbReference type="Proteomes" id="UP000179243">
    <property type="component" value="Unassembled WGS sequence"/>
</dbReference>
<dbReference type="EMBL" id="MFYX01000011">
    <property type="protein sequence ID" value="OGK07284.1"/>
    <property type="molecule type" value="Genomic_DNA"/>
</dbReference>
<sequence length="294" mass="32525">MTQKHKSLVAAAAVLAVVVPDLVFSLSNAYLPGSAAPPQAWFPLRTADFSPARALADSLLGAYIRSGKAEKNEAQNRLDGDTWIDKRLAESVCGNRVGEAGVVFLEGKKLGEVALAGFHVNWCDFYGALLETEYIPSKKFDLKKYMSGALLAMGPKSKTVRPCVFSRLPGMDKKIAFYYRSMDPQPFEYIQDMSVDAYEYVRKKQVCAIVNFTTGTGFSPGIVCLLEESADTFMLKAQYFIGEKAALVQAVCEEGEKDPVIEVHTSGSGTEYIVLQYNGEEFKEIYKRKENEFP</sequence>
<organism evidence="1 2">
    <name type="scientific">Candidatus Raymondbacteria bacterium RIFOXYD12_FULL_49_13</name>
    <dbReference type="NCBI Taxonomy" id="1817890"/>
    <lineage>
        <taxon>Bacteria</taxon>
        <taxon>Raymondiibacteriota</taxon>
    </lineage>
</organism>
<evidence type="ECO:0000313" key="2">
    <source>
        <dbReference type="Proteomes" id="UP000179243"/>
    </source>
</evidence>
<accession>A0A1F7FKN0</accession>